<dbReference type="RefSeq" id="WP_209809248.1">
    <property type="nucleotide sequence ID" value="NZ_JAGGKT010000002.1"/>
</dbReference>
<keyword evidence="1" id="KW-0472">Membrane</keyword>
<evidence type="ECO:0000256" key="1">
    <source>
        <dbReference type="SAM" id="Phobius"/>
    </source>
</evidence>
<sequence length="327" mass="37145">MHTLENIKSSILKIEPVFGRELLTRVEIDSLPHILQENETIRGIVTGIFKNTDGVLVATEFRLIHLTLNSWTHFPYQRIESITSSVTKFNDGKTLDTIHLLFAKGKVEIRHVPYDTESFLKLVKYYIALKVHDPRFDRPSSTTTKQQKQNKPTKNRGRLLLILSLIVVVLGGAYGYFAMQNDEDRDGLSLGFTPTQFQQRWNQSAEQVGSHFKMTNVNIVSDQESQSFTYFITPSLKISGILETDETIQKLMLLGQGESELPLAIEQVIAVTQPELSTEQRTQIIKKLGVSNTSVEREDKRVTQNGIRYALFYPEKIGIVFEASAVK</sequence>
<comment type="caution">
    <text evidence="2">The sequence shown here is derived from an EMBL/GenBank/DDBJ whole genome shotgun (WGS) entry which is preliminary data.</text>
</comment>
<feature type="transmembrane region" description="Helical" evidence="1">
    <location>
        <begin position="159"/>
        <end position="179"/>
    </location>
</feature>
<reference evidence="2 3" key="1">
    <citation type="submission" date="2021-03" db="EMBL/GenBank/DDBJ databases">
        <title>Genomic Encyclopedia of Type Strains, Phase IV (KMG-IV): sequencing the most valuable type-strain genomes for metagenomic binning, comparative biology and taxonomic classification.</title>
        <authorList>
            <person name="Goeker M."/>
        </authorList>
    </citation>
    <scope>NUCLEOTIDE SEQUENCE [LARGE SCALE GENOMIC DNA]</scope>
    <source>
        <strain evidence="2 3">DSM 24738</strain>
    </source>
</reference>
<keyword evidence="3" id="KW-1185">Reference proteome</keyword>
<evidence type="ECO:0000313" key="3">
    <source>
        <dbReference type="Proteomes" id="UP001519343"/>
    </source>
</evidence>
<dbReference type="Proteomes" id="UP001519343">
    <property type="component" value="Unassembled WGS sequence"/>
</dbReference>
<proteinExistence type="predicted"/>
<keyword evidence="1" id="KW-0812">Transmembrane</keyword>
<name>A0ABS4GLL6_9BACL</name>
<evidence type="ECO:0000313" key="2">
    <source>
        <dbReference type="EMBL" id="MBP1931163.1"/>
    </source>
</evidence>
<organism evidence="2 3">
    <name type="scientific">Ammoniphilus resinae</name>
    <dbReference type="NCBI Taxonomy" id="861532"/>
    <lineage>
        <taxon>Bacteria</taxon>
        <taxon>Bacillati</taxon>
        <taxon>Bacillota</taxon>
        <taxon>Bacilli</taxon>
        <taxon>Bacillales</taxon>
        <taxon>Paenibacillaceae</taxon>
        <taxon>Aneurinibacillus group</taxon>
        <taxon>Ammoniphilus</taxon>
    </lineage>
</organism>
<keyword evidence="1" id="KW-1133">Transmembrane helix</keyword>
<protein>
    <submittedName>
        <fullName evidence="2">Uncharacterized protein</fullName>
    </submittedName>
</protein>
<dbReference type="EMBL" id="JAGGKT010000002">
    <property type="protein sequence ID" value="MBP1931163.1"/>
    <property type="molecule type" value="Genomic_DNA"/>
</dbReference>
<accession>A0ABS4GLL6</accession>
<gene>
    <name evidence="2" type="ORF">J2Z37_001160</name>
</gene>